<feature type="region of interest" description="Disordered" evidence="5">
    <location>
        <begin position="490"/>
        <end position="514"/>
    </location>
</feature>
<dbReference type="GO" id="GO:0005829">
    <property type="term" value="C:cytosol"/>
    <property type="evidence" value="ECO:0007669"/>
    <property type="project" value="UniProtKB-UniRule"/>
</dbReference>
<dbReference type="RefSeq" id="XP_004337943.1">
    <property type="nucleotide sequence ID" value="XM_004337895.1"/>
</dbReference>
<reference evidence="8 9" key="1">
    <citation type="journal article" date="2013" name="Genome Biol.">
        <title>Genome of Acanthamoeba castellanii highlights extensive lateral gene transfer and early evolution of tyrosine kinase signaling.</title>
        <authorList>
            <person name="Clarke M."/>
            <person name="Lohan A.J."/>
            <person name="Liu B."/>
            <person name="Lagkouvardos I."/>
            <person name="Roy S."/>
            <person name="Zafar N."/>
            <person name="Bertelli C."/>
            <person name="Schilde C."/>
            <person name="Kianianmomeni A."/>
            <person name="Burglin T.R."/>
            <person name="Frech C."/>
            <person name="Turcotte B."/>
            <person name="Kopec K.O."/>
            <person name="Synnott J.M."/>
            <person name="Choo C."/>
            <person name="Paponov I."/>
            <person name="Finkler A."/>
            <person name="Soon Heng Tan C."/>
            <person name="Hutchins A.P."/>
            <person name="Weinmeier T."/>
            <person name="Rattei T."/>
            <person name="Chu J.S."/>
            <person name="Gimenez G."/>
            <person name="Irimia M."/>
            <person name="Rigden D.J."/>
            <person name="Fitzpatrick D.A."/>
            <person name="Lorenzo-Morales J."/>
            <person name="Bateman A."/>
            <person name="Chiu C.H."/>
            <person name="Tang P."/>
            <person name="Hegemann P."/>
            <person name="Fromm H."/>
            <person name="Raoult D."/>
            <person name="Greub G."/>
            <person name="Miranda-Saavedra D."/>
            <person name="Chen N."/>
            <person name="Nash P."/>
            <person name="Ginger M.L."/>
            <person name="Horn M."/>
            <person name="Schaap P."/>
            <person name="Caler L."/>
            <person name="Loftus B."/>
        </authorList>
    </citation>
    <scope>NUCLEOTIDE SEQUENCE [LARGE SCALE GENOMIC DNA]</scope>
    <source>
        <strain evidence="8 9">Neff</strain>
    </source>
</reference>
<gene>
    <name evidence="8" type="ORF">ACA1_023820</name>
</gene>
<dbReference type="STRING" id="1257118.L8GSF0"/>
<organism evidence="8 9">
    <name type="scientific">Acanthamoeba castellanii (strain ATCC 30010 / Neff)</name>
    <dbReference type="NCBI Taxonomy" id="1257118"/>
    <lineage>
        <taxon>Eukaryota</taxon>
        <taxon>Amoebozoa</taxon>
        <taxon>Discosea</taxon>
        <taxon>Longamoebia</taxon>
        <taxon>Centramoebida</taxon>
        <taxon>Acanthamoebidae</taxon>
        <taxon>Acanthamoeba</taxon>
    </lineage>
</organism>
<dbReference type="GO" id="GO:0003723">
    <property type="term" value="F:RNA binding"/>
    <property type="evidence" value="ECO:0007669"/>
    <property type="project" value="UniProtKB-UniRule"/>
</dbReference>
<evidence type="ECO:0000259" key="7">
    <source>
        <dbReference type="PROSITE" id="PS50830"/>
    </source>
</evidence>
<keyword evidence="2 4" id="KW-0963">Cytoplasm</keyword>
<feature type="compositionally biased region" description="Basic and acidic residues" evidence="5">
    <location>
        <begin position="27"/>
        <end position="40"/>
    </location>
</feature>
<dbReference type="GO" id="GO:0006402">
    <property type="term" value="P:mRNA catabolic process"/>
    <property type="evidence" value="ECO:0007669"/>
    <property type="project" value="UniProtKB-UniRule"/>
</dbReference>
<keyword evidence="9" id="KW-1185">Reference proteome</keyword>
<dbReference type="GO" id="GO:0005634">
    <property type="term" value="C:nucleus"/>
    <property type="evidence" value="ECO:0007669"/>
    <property type="project" value="TreeGrafter"/>
</dbReference>
<dbReference type="InterPro" id="IPR002999">
    <property type="entry name" value="Tudor"/>
</dbReference>
<dbReference type="PANTHER" id="PTHR12302:SF2">
    <property type="entry name" value="STAPHYLOCOCCAL NUCLEASE DOMAIN-CONTAINING PROTEIN 1"/>
    <property type="match status" value="1"/>
</dbReference>
<dbReference type="VEuPathDB" id="AmoebaDB:ACA1_023820"/>
<feature type="region of interest" description="Disordered" evidence="5">
    <location>
        <begin position="216"/>
        <end position="236"/>
    </location>
</feature>
<dbReference type="AlphaFoldDB" id="L8GSF0"/>
<feature type="compositionally biased region" description="Basic and acidic residues" evidence="5">
    <location>
        <begin position="774"/>
        <end position="785"/>
    </location>
</feature>
<feature type="domain" description="TNase-like" evidence="7">
    <location>
        <begin position="96"/>
        <end position="265"/>
    </location>
</feature>
<feature type="compositionally biased region" description="Low complexity" evidence="5">
    <location>
        <begin position="216"/>
        <end position="229"/>
    </location>
</feature>
<dbReference type="GeneID" id="14916596"/>
<dbReference type="InterPro" id="IPR016071">
    <property type="entry name" value="Staphylococal_nuclease_OB-fold"/>
</dbReference>
<dbReference type="GO" id="GO:0031332">
    <property type="term" value="C:RNAi effector complex"/>
    <property type="evidence" value="ECO:0007669"/>
    <property type="project" value="InterPro"/>
</dbReference>
<feature type="domain" description="TNase-like" evidence="7">
    <location>
        <begin position="652"/>
        <end position="793"/>
    </location>
</feature>
<dbReference type="PIRSF" id="PIRSF017179">
    <property type="entry name" value="RISC-Tudor-SN"/>
    <property type="match status" value="1"/>
</dbReference>
<evidence type="ECO:0000256" key="1">
    <source>
        <dbReference type="ARBA" id="ARBA00004496"/>
    </source>
</evidence>
<dbReference type="InterPro" id="IPR035437">
    <property type="entry name" value="SNase_OB-fold_sf"/>
</dbReference>
<evidence type="ECO:0000313" key="8">
    <source>
        <dbReference type="EMBL" id="ELR15930.1"/>
    </source>
</evidence>
<dbReference type="Gene3D" id="2.30.30.140">
    <property type="match status" value="1"/>
</dbReference>
<proteinExistence type="predicted"/>
<feature type="region of interest" description="Disordered" evidence="5">
    <location>
        <begin position="774"/>
        <end position="805"/>
    </location>
</feature>
<protein>
    <submittedName>
        <fullName evidence="8">Nuclease domain containing protein</fullName>
    </submittedName>
</protein>
<accession>L8GSF0</accession>
<feature type="domain" description="Tudor" evidence="6">
    <location>
        <begin position="863"/>
        <end position="928"/>
    </location>
</feature>
<feature type="compositionally biased region" description="Low complexity" evidence="5">
    <location>
        <begin position="74"/>
        <end position="84"/>
    </location>
</feature>
<evidence type="ECO:0000256" key="4">
    <source>
        <dbReference type="PIRNR" id="PIRNR017179"/>
    </source>
</evidence>
<keyword evidence="3" id="KW-0677">Repeat</keyword>
<evidence type="ECO:0000256" key="3">
    <source>
        <dbReference type="ARBA" id="ARBA00022737"/>
    </source>
</evidence>
<dbReference type="PROSITE" id="PS50304">
    <property type="entry name" value="TUDOR"/>
    <property type="match status" value="1"/>
</dbReference>
<dbReference type="GO" id="GO:0031047">
    <property type="term" value="P:regulatory ncRNA-mediated gene silencing"/>
    <property type="evidence" value="ECO:0007669"/>
    <property type="project" value="UniProtKB-UniRule"/>
</dbReference>
<evidence type="ECO:0000256" key="2">
    <source>
        <dbReference type="ARBA" id="ARBA00022490"/>
    </source>
</evidence>
<evidence type="ECO:0000259" key="6">
    <source>
        <dbReference type="PROSITE" id="PS50304"/>
    </source>
</evidence>
<sequence length="1049" mass="114301">MSEKTQAKKGQQQQGGKGKQPAAGQQDKGKGKQGQPEKKPNAKATPAAAAPAAAAAQPQAEARATSPRGGGPAGAPAAAGAGGKPAAAKKVKVEKEKGSGIVKAVLSGDRIEVYVDDTTKRTTWVPPQTKELKLSNIKAPLPRAVARGDFAGREEEPFAFASRSFLRELCIGKRVSWIIDGKDARREYATVHIQGEAKSLAESVVEAGLADVSLPPNAAKEAAARPTAAGDDEGEKKERRLSEAMQKLVTAQEEAKSHERGKWTTSKDELAKAVPRYATDSNPTDFYTRNKGKKLPAVVEAVLSGSMLRVLLVPSYREVVVRVAGAQAPATRRGQKEEDTEPFAKEAQWTTERYTLHRRVHVTFTAFEPGKEADDRRPAVQPVFHADIALAGKSVGELLLASGLAKFVDWTAPKDKSDVYRNLEAQAQAKKLRIWSSHVPTAQEAASARNFVGLVKEVPSGSTLVVVNESVKPPQVVRVTMSSIDVPKLSVTERPGDNARQAPSEGAKTPAANAANATEYAEAFALEAREFVRQKLIGRRVNVTLDYVRAGKAGDEKNPKSLPERAFYTVSMKGKNIALALVENGLAKVVEHFGQQQRSPEYDALFLAQQRAQKKKLGVHGPVQNKHYINDVSRNPKKAKAVYPTVVRQGVNRVQGVVEYVISGSRLKVAIPKDNLVITVALAGARAESVAAAGDKAKAGAGAASNIGEEARNFTRGLVHHHDVELEVEGQDRTGAFRAHVFIKPRGGSAALNLGVELLKEGLAQGARTERYADEHRRAENEAKAARKRTWADWDPEKEEAEKKARDEAVVAAGKPRKELVTVTEVVDGSTFFVQVVGEEQKQLETLMASVAAKGYENAEPYTPKAGEAVAAQFSGDNAWYRARVGRVLPPGEERSHTEIEVLYADYGNAETVPVSRVRKLDPEHSTQALRWQAREASLAFIVPRPVEDDWGKEAALYFKELVWDRQLLSTTEYREADREYRSLWISDDYTFVNAELLRAGLAKLPKRLPRGANKEIIDFLRAAQEEAFRTHSGIWEYGDDGDDDDFAY</sequence>
<dbReference type="GO" id="GO:0004518">
    <property type="term" value="F:nuclease activity"/>
    <property type="evidence" value="ECO:0007669"/>
    <property type="project" value="TreeGrafter"/>
</dbReference>
<dbReference type="FunFam" id="2.30.30.140:FF:000018">
    <property type="entry name" value="Serine/threonine-protein kinase 31"/>
    <property type="match status" value="1"/>
</dbReference>
<dbReference type="OrthoDB" id="10023235at2759"/>
<dbReference type="Pfam" id="PF00565">
    <property type="entry name" value="SNase"/>
    <property type="match status" value="4"/>
</dbReference>
<feature type="domain" description="TNase-like" evidence="7">
    <location>
        <begin position="293"/>
        <end position="437"/>
    </location>
</feature>
<dbReference type="KEGG" id="acan:ACA1_023820"/>
<dbReference type="SMART" id="SM00318">
    <property type="entry name" value="SNc"/>
    <property type="match status" value="4"/>
</dbReference>
<dbReference type="EMBL" id="KB008018">
    <property type="protein sequence ID" value="ELR15930.1"/>
    <property type="molecule type" value="Genomic_DNA"/>
</dbReference>
<feature type="region of interest" description="Disordered" evidence="5">
    <location>
        <begin position="1"/>
        <end position="84"/>
    </location>
</feature>
<evidence type="ECO:0000256" key="5">
    <source>
        <dbReference type="SAM" id="MobiDB-lite"/>
    </source>
</evidence>
<dbReference type="InterPro" id="IPR016685">
    <property type="entry name" value="Silence_cplx_Nase-comp_TudorSN"/>
</dbReference>
<feature type="compositionally biased region" description="Low complexity" evidence="5">
    <location>
        <begin position="42"/>
        <end position="65"/>
    </location>
</feature>
<dbReference type="PANTHER" id="PTHR12302">
    <property type="entry name" value="EBNA2 BINDING PROTEIN P100"/>
    <property type="match status" value="1"/>
</dbReference>
<dbReference type="Gene3D" id="2.40.50.90">
    <property type="match status" value="5"/>
</dbReference>
<dbReference type="PROSITE" id="PS50830">
    <property type="entry name" value="TNASE_3"/>
    <property type="match status" value="4"/>
</dbReference>
<dbReference type="SUPFAM" id="SSF63748">
    <property type="entry name" value="Tudor/PWWP/MBT"/>
    <property type="match status" value="1"/>
</dbReference>
<dbReference type="Proteomes" id="UP000011083">
    <property type="component" value="Unassembled WGS sequence"/>
</dbReference>
<comment type="subcellular location">
    <subcellularLocation>
        <location evidence="1 4">Cytoplasm</location>
    </subcellularLocation>
</comment>
<evidence type="ECO:0000313" key="9">
    <source>
        <dbReference type="Proteomes" id="UP000011083"/>
    </source>
</evidence>
<name>L8GSF0_ACACF</name>
<dbReference type="SUPFAM" id="SSF50199">
    <property type="entry name" value="Staphylococcal nuclease"/>
    <property type="match status" value="5"/>
</dbReference>
<dbReference type="SMART" id="SM00333">
    <property type="entry name" value="TUDOR"/>
    <property type="match status" value="1"/>
</dbReference>
<dbReference type="Pfam" id="PF00567">
    <property type="entry name" value="TUDOR"/>
    <property type="match status" value="1"/>
</dbReference>
<dbReference type="OMA" id="ARCADHH"/>
<feature type="domain" description="TNase-like" evidence="7">
    <location>
        <begin position="449"/>
        <end position="622"/>
    </location>
</feature>